<evidence type="ECO:0000313" key="1">
    <source>
        <dbReference type="EMBL" id="KYC44756.1"/>
    </source>
</evidence>
<gene>
    <name evidence="1" type="ORF">APG10_01434</name>
</gene>
<organism evidence="1 2">
    <name type="scientific">Candidatus Methanofastidiosum methylothiophilum</name>
    <dbReference type="NCBI Taxonomy" id="1705564"/>
    <lineage>
        <taxon>Archaea</taxon>
        <taxon>Methanobacteriati</taxon>
        <taxon>Methanobacteriota</taxon>
        <taxon>Stenosarchaea group</taxon>
        <taxon>Candidatus Methanofastidiosia</taxon>
        <taxon>Candidatus Methanofastidiosales</taxon>
        <taxon>Candidatus Methanofastidiosaceae</taxon>
        <taxon>Candidatus Methanofastidiosum</taxon>
    </lineage>
</organism>
<proteinExistence type="predicted"/>
<comment type="caution">
    <text evidence="1">The sequence shown here is derived from an EMBL/GenBank/DDBJ whole genome shotgun (WGS) entry which is preliminary data.</text>
</comment>
<dbReference type="AlphaFoldDB" id="A0A150IID9"/>
<protein>
    <submittedName>
        <fullName evidence="1">Uncharacterized protein</fullName>
    </submittedName>
</protein>
<name>A0A150IID9_9EURY</name>
<reference evidence="1 2" key="1">
    <citation type="journal article" date="2016" name="ISME J.">
        <title>Chasing the elusive Euryarchaeota class WSA2: genomes reveal a uniquely fastidious methyl-reducing methanogen.</title>
        <authorList>
            <person name="Nobu M.K."/>
            <person name="Narihiro T."/>
            <person name="Kuroda K."/>
            <person name="Mei R."/>
            <person name="Liu W.T."/>
        </authorList>
    </citation>
    <scope>NUCLEOTIDE SEQUENCE [LARGE SCALE GENOMIC DNA]</scope>
    <source>
        <strain evidence="1">B03fssc0709_Meth_Bin005</strain>
    </source>
</reference>
<evidence type="ECO:0000313" key="2">
    <source>
        <dbReference type="Proteomes" id="UP000092401"/>
    </source>
</evidence>
<sequence>MKAFIPGESPPADKTAIFISKNPSGMCIKFPRVTNLKLITLD</sequence>
<dbReference type="Proteomes" id="UP000092401">
    <property type="component" value="Unassembled WGS sequence"/>
</dbReference>
<dbReference type="EMBL" id="LNGE01000043">
    <property type="protein sequence ID" value="KYC44756.1"/>
    <property type="molecule type" value="Genomic_DNA"/>
</dbReference>
<accession>A0A150IID9</accession>